<dbReference type="Pfam" id="PF01522">
    <property type="entry name" value="Polysacc_deac_1"/>
    <property type="match status" value="1"/>
</dbReference>
<evidence type="ECO:0000313" key="5">
    <source>
        <dbReference type="Proteomes" id="UP000432350"/>
    </source>
</evidence>
<evidence type="ECO:0000259" key="3">
    <source>
        <dbReference type="PROSITE" id="PS51677"/>
    </source>
</evidence>
<dbReference type="PROSITE" id="PS51677">
    <property type="entry name" value="NODB"/>
    <property type="match status" value="1"/>
</dbReference>
<evidence type="ECO:0000256" key="2">
    <source>
        <dbReference type="ARBA" id="ARBA00022801"/>
    </source>
</evidence>
<feature type="domain" description="NodB homology" evidence="3">
    <location>
        <begin position="1"/>
        <end position="207"/>
    </location>
</feature>
<sequence length="214" mass="24070">MALVFTGHDLSEGTAEVLASLKHNGVKGSFFLTGDYLRTPGFKPYVRQMLSDGHWISGHSDKHILMSDWGSRDVLLVKRDSFVADLKANLKALEGAGVKREQLSYYIPSYEWYNSETVDWAKAVGLNSVNYTPGIRTAADYTYPEMGGRYLSSTAILDNLWSYEARYGLNGFLILIHMGTDGRRKDKLYHHLDDIISILKGKGYQLVDVPDLLK</sequence>
<organism evidence="4 5">
    <name type="scientific">Sphingobacterium multivorum</name>
    <dbReference type="NCBI Taxonomy" id="28454"/>
    <lineage>
        <taxon>Bacteria</taxon>
        <taxon>Pseudomonadati</taxon>
        <taxon>Bacteroidota</taxon>
        <taxon>Sphingobacteriia</taxon>
        <taxon>Sphingobacteriales</taxon>
        <taxon>Sphingobacteriaceae</taxon>
        <taxon>Sphingobacterium</taxon>
    </lineage>
</organism>
<keyword evidence="2" id="KW-0378">Hydrolase</keyword>
<dbReference type="CDD" id="cd10917">
    <property type="entry name" value="CE4_NodB_like_6s_7s"/>
    <property type="match status" value="1"/>
</dbReference>
<dbReference type="GeneID" id="97183643"/>
<gene>
    <name evidence="4" type="ORF">SPHINGO8BC_150454</name>
</gene>
<name>A0A654AMI2_SPHMU</name>
<dbReference type="AlphaFoldDB" id="A0A654AMI2"/>
<protein>
    <submittedName>
        <fullName evidence="4">Delta-lactam-biosynthetic de-N-acetylase</fullName>
    </submittedName>
</protein>
<dbReference type="InterPro" id="IPR011330">
    <property type="entry name" value="Glyco_hydro/deAcase_b/a-brl"/>
</dbReference>
<accession>A0A654AMI2</accession>
<keyword evidence="1" id="KW-0479">Metal-binding</keyword>
<dbReference type="Proteomes" id="UP000432350">
    <property type="component" value="Unassembled WGS sequence"/>
</dbReference>
<dbReference type="GO" id="GO:0005975">
    <property type="term" value="P:carbohydrate metabolic process"/>
    <property type="evidence" value="ECO:0007669"/>
    <property type="project" value="InterPro"/>
</dbReference>
<dbReference type="RefSeq" id="WP_236560312.1">
    <property type="nucleotide sequence ID" value="NZ_CP068089.1"/>
</dbReference>
<proteinExistence type="predicted"/>
<dbReference type="GO" id="GO:0016020">
    <property type="term" value="C:membrane"/>
    <property type="evidence" value="ECO:0007669"/>
    <property type="project" value="TreeGrafter"/>
</dbReference>
<dbReference type="InterPro" id="IPR050248">
    <property type="entry name" value="Polysacc_deacetylase_ArnD"/>
</dbReference>
<dbReference type="PANTHER" id="PTHR10587:SF133">
    <property type="entry name" value="CHITIN DEACETYLASE 1-RELATED"/>
    <property type="match status" value="1"/>
</dbReference>
<dbReference type="Gene3D" id="3.20.20.370">
    <property type="entry name" value="Glycoside hydrolase/deacetylase"/>
    <property type="match status" value="1"/>
</dbReference>
<dbReference type="SUPFAM" id="SSF88713">
    <property type="entry name" value="Glycoside hydrolase/deacetylase"/>
    <property type="match status" value="1"/>
</dbReference>
<dbReference type="GO" id="GO:0016810">
    <property type="term" value="F:hydrolase activity, acting on carbon-nitrogen (but not peptide) bonds"/>
    <property type="evidence" value="ECO:0007669"/>
    <property type="project" value="InterPro"/>
</dbReference>
<evidence type="ECO:0000256" key="1">
    <source>
        <dbReference type="ARBA" id="ARBA00022723"/>
    </source>
</evidence>
<reference evidence="4 5" key="1">
    <citation type="submission" date="2019-10" db="EMBL/GenBank/DDBJ databases">
        <authorList>
            <person name="Karimi E."/>
        </authorList>
    </citation>
    <scope>NUCLEOTIDE SEQUENCE [LARGE SCALE GENOMIC DNA]</scope>
    <source>
        <strain evidence="4">Sphingobacterium sp. 8BC</strain>
    </source>
</reference>
<dbReference type="InterPro" id="IPR002509">
    <property type="entry name" value="NODB_dom"/>
</dbReference>
<dbReference type="GO" id="GO:0046872">
    <property type="term" value="F:metal ion binding"/>
    <property type="evidence" value="ECO:0007669"/>
    <property type="project" value="UniProtKB-KW"/>
</dbReference>
<dbReference type="EMBL" id="CABWMV010000007">
    <property type="protein sequence ID" value="VXC68123.1"/>
    <property type="molecule type" value="Genomic_DNA"/>
</dbReference>
<dbReference type="PANTHER" id="PTHR10587">
    <property type="entry name" value="GLYCOSYL TRANSFERASE-RELATED"/>
    <property type="match status" value="1"/>
</dbReference>
<evidence type="ECO:0000313" key="4">
    <source>
        <dbReference type="EMBL" id="VXC68123.1"/>
    </source>
</evidence>